<comment type="caution">
    <text evidence="1">The sequence shown here is derived from an EMBL/GenBank/DDBJ whole genome shotgun (WGS) entry which is preliminary data.</text>
</comment>
<sequence>MVDVASLSYLPEAAGFPAQIPQLEDGFWPTGGPVDPANDSGIMNWQAQLLASRTRFNKTAIEALQVAFANIDVAAQINAAIADLIDGAPGALDTLNELAAAVQANDGEIAAALSQITNAMVGANNLSEVVNPAQARVNIGAGTPRSIITSGLLAYNPSGTEWLHGLGSVPAAGSFGMQFIWKGGNTSGYSNGDVILTSPTADDDNSGSSFIVNAQKMRFVQRGAGSLTNPNAGLTSLNSNNVDILFWAEVL</sequence>
<proteinExistence type="predicted"/>
<dbReference type="AlphaFoldDB" id="A0A8J7IR69"/>
<keyword evidence="2" id="KW-1185">Reference proteome</keyword>
<evidence type="ECO:0000313" key="2">
    <source>
        <dbReference type="Proteomes" id="UP000640583"/>
    </source>
</evidence>
<evidence type="ECO:0000313" key="1">
    <source>
        <dbReference type="EMBL" id="MBI1495406.1"/>
    </source>
</evidence>
<name>A0A8J7IR69_9RHOB</name>
<dbReference type="Proteomes" id="UP000640583">
    <property type="component" value="Unassembled WGS sequence"/>
</dbReference>
<evidence type="ECO:0008006" key="3">
    <source>
        <dbReference type="Google" id="ProtNLM"/>
    </source>
</evidence>
<organism evidence="1 2">
    <name type="scientific">Halocynthiibacter styelae</name>
    <dbReference type="NCBI Taxonomy" id="2761955"/>
    <lineage>
        <taxon>Bacteria</taxon>
        <taxon>Pseudomonadati</taxon>
        <taxon>Pseudomonadota</taxon>
        <taxon>Alphaproteobacteria</taxon>
        <taxon>Rhodobacterales</taxon>
        <taxon>Paracoccaceae</taxon>
        <taxon>Halocynthiibacter</taxon>
    </lineage>
</organism>
<accession>A0A8J7IR69</accession>
<protein>
    <recommendedName>
        <fullName evidence="3">Tail fiber protein</fullName>
    </recommendedName>
</protein>
<dbReference type="RefSeq" id="WP_228850108.1">
    <property type="nucleotide sequence ID" value="NZ_JADCKQ010000019.1"/>
</dbReference>
<reference evidence="1" key="1">
    <citation type="submission" date="2020-10" db="EMBL/GenBank/DDBJ databases">
        <title>Paenihalocynthiibacter styelae gen. nov., sp. nov., isolated from stalked sea squirt Styela clava.</title>
        <authorList>
            <person name="Kim Y.-O."/>
            <person name="Yoon J.-H."/>
        </authorList>
    </citation>
    <scope>NUCLEOTIDE SEQUENCE</scope>
    <source>
        <strain evidence="1">MYP1-1</strain>
    </source>
</reference>
<gene>
    <name evidence="1" type="ORF">H1D41_17320</name>
</gene>
<dbReference type="EMBL" id="JADCKQ010000019">
    <property type="protein sequence ID" value="MBI1495406.1"/>
    <property type="molecule type" value="Genomic_DNA"/>
</dbReference>